<dbReference type="OrthoDB" id="3476098at2"/>
<dbReference type="Pfam" id="PF13581">
    <property type="entry name" value="HATPase_c_2"/>
    <property type="match status" value="1"/>
</dbReference>
<keyword evidence="3" id="KW-0547">Nucleotide-binding</keyword>
<sequence length="147" mass="15808">MVILCLAPDAPVADSATVSTQADFSVARDAGSVALAREFARIFLTRAGYTGSHDDVILVTSELVTNALRHGRGDVVLRVAGDAGRVRLEVTDRSRRSPRRRRSGTDGGWGLMLVAGLSTDWGVDERDAGKVVWSELHAEPETVTYPC</sequence>
<dbReference type="InterPro" id="IPR036890">
    <property type="entry name" value="HATPase_C_sf"/>
</dbReference>
<dbReference type="Proteomes" id="UP000316639">
    <property type="component" value="Unassembled WGS sequence"/>
</dbReference>
<dbReference type="GO" id="GO:0005524">
    <property type="term" value="F:ATP binding"/>
    <property type="evidence" value="ECO:0007669"/>
    <property type="project" value="UniProtKB-KW"/>
</dbReference>
<dbReference type="InterPro" id="IPR050267">
    <property type="entry name" value="Anti-sigma-factor_SerPK"/>
</dbReference>
<proteinExistence type="predicted"/>
<dbReference type="CDD" id="cd16936">
    <property type="entry name" value="HATPase_RsbW-like"/>
    <property type="match status" value="1"/>
</dbReference>
<evidence type="ECO:0000259" key="2">
    <source>
        <dbReference type="Pfam" id="PF13581"/>
    </source>
</evidence>
<keyword evidence="3" id="KW-0067">ATP-binding</keyword>
<dbReference type="PANTHER" id="PTHR35526:SF3">
    <property type="entry name" value="ANTI-SIGMA-F FACTOR RSBW"/>
    <property type="match status" value="1"/>
</dbReference>
<reference evidence="3 4" key="1">
    <citation type="submission" date="2019-07" db="EMBL/GenBank/DDBJ databases">
        <title>Lentzea xizangensis sp. nov., isolated from Qinghai-Tibetan Plateau Soils.</title>
        <authorList>
            <person name="Huang J."/>
        </authorList>
    </citation>
    <scope>NUCLEOTIDE SEQUENCE [LARGE SCALE GENOMIC DNA]</scope>
    <source>
        <strain evidence="3 4">FXJ1.1311</strain>
    </source>
</reference>
<evidence type="ECO:0000313" key="3">
    <source>
        <dbReference type="EMBL" id="TWP51692.1"/>
    </source>
</evidence>
<name>A0A563EVU1_9PSEU</name>
<dbReference type="GO" id="GO:0004674">
    <property type="term" value="F:protein serine/threonine kinase activity"/>
    <property type="evidence" value="ECO:0007669"/>
    <property type="project" value="UniProtKB-KW"/>
</dbReference>
<dbReference type="Gene3D" id="3.30.565.10">
    <property type="entry name" value="Histidine kinase-like ATPase, C-terminal domain"/>
    <property type="match status" value="1"/>
</dbReference>
<keyword evidence="1" id="KW-0418">Kinase</keyword>
<protein>
    <submittedName>
        <fullName evidence="3">ATP-binding protein</fullName>
    </submittedName>
</protein>
<dbReference type="PANTHER" id="PTHR35526">
    <property type="entry name" value="ANTI-SIGMA-F FACTOR RSBW-RELATED"/>
    <property type="match status" value="1"/>
</dbReference>
<evidence type="ECO:0000313" key="4">
    <source>
        <dbReference type="Proteomes" id="UP000316639"/>
    </source>
</evidence>
<evidence type="ECO:0000256" key="1">
    <source>
        <dbReference type="ARBA" id="ARBA00022527"/>
    </source>
</evidence>
<dbReference type="SUPFAM" id="SSF55874">
    <property type="entry name" value="ATPase domain of HSP90 chaperone/DNA topoisomerase II/histidine kinase"/>
    <property type="match status" value="1"/>
</dbReference>
<dbReference type="EMBL" id="VOBR01000007">
    <property type="protein sequence ID" value="TWP51692.1"/>
    <property type="molecule type" value="Genomic_DNA"/>
</dbReference>
<organism evidence="3 4">
    <name type="scientific">Lentzea tibetensis</name>
    <dbReference type="NCBI Taxonomy" id="2591470"/>
    <lineage>
        <taxon>Bacteria</taxon>
        <taxon>Bacillati</taxon>
        <taxon>Actinomycetota</taxon>
        <taxon>Actinomycetes</taxon>
        <taxon>Pseudonocardiales</taxon>
        <taxon>Pseudonocardiaceae</taxon>
        <taxon>Lentzea</taxon>
    </lineage>
</organism>
<accession>A0A563EVU1</accession>
<keyword evidence="4" id="KW-1185">Reference proteome</keyword>
<dbReference type="InterPro" id="IPR003594">
    <property type="entry name" value="HATPase_dom"/>
</dbReference>
<dbReference type="AlphaFoldDB" id="A0A563EVU1"/>
<keyword evidence="1" id="KW-0723">Serine/threonine-protein kinase</keyword>
<feature type="domain" description="Histidine kinase/HSP90-like ATPase" evidence="2">
    <location>
        <begin position="29"/>
        <end position="133"/>
    </location>
</feature>
<keyword evidence="1" id="KW-0808">Transferase</keyword>
<comment type="caution">
    <text evidence="3">The sequence shown here is derived from an EMBL/GenBank/DDBJ whole genome shotgun (WGS) entry which is preliminary data.</text>
</comment>
<gene>
    <name evidence="3" type="ORF">FKR81_12530</name>
</gene>